<gene>
    <name evidence="2" type="ORF">PAHAL_3G283900</name>
</gene>
<sequence>MGRRRIGEFGESEGDWRYSSRHSGGCFCVQCRSRGAIRATIPISQHEYTKPSCSPCCRAPFRLPRSLALLHDVSMARGARAPPGLHFTPSLCAMPPASSPPRQSQGEQAAASQASDGIAEYGLCTQIIVV</sequence>
<evidence type="ECO:0000256" key="1">
    <source>
        <dbReference type="SAM" id="MobiDB-lite"/>
    </source>
</evidence>
<dbReference type="EMBL" id="CM008048">
    <property type="protein sequence ID" value="PAN19574.1"/>
    <property type="molecule type" value="Genomic_DNA"/>
</dbReference>
<protein>
    <submittedName>
        <fullName evidence="2">Uncharacterized protein</fullName>
    </submittedName>
</protein>
<organism evidence="2">
    <name type="scientific">Panicum hallii</name>
    <dbReference type="NCBI Taxonomy" id="206008"/>
    <lineage>
        <taxon>Eukaryota</taxon>
        <taxon>Viridiplantae</taxon>
        <taxon>Streptophyta</taxon>
        <taxon>Embryophyta</taxon>
        <taxon>Tracheophyta</taxon>
        <taxon>Spermatophyta</taxon>
        <taxon>Magnoliopsida</taxon>
        <taxon>Liliopsida</taxon>
        <taxon>Poales</taxon>
        <taxon>Poaceae</taxon>
        <taxon>PACMAD clade</taxon>
        <taxon>Panicoideae</taxon>
        <taxon>Panicodae</taxon>
        <taxon>Paniceae</taxon>
        <taxon>Panicinae</taxon>
        <taxon>Panicum</taxon>
        <taxon>Panicum sect. Panicum</taxon>
    </lineage>
</organism>
<feature type="region of interest" description="Disordered" evidence="1">
    <location>
        <begin position="87"/>
        <end position="112"/>
    </location>
</feature>
<feature type="compositionally biased region" description="Low complexity" evidence="1">
    <location>
        <begin position="103"/>
        <end position="112"/>
    </location>
</feature>
<dbReference type="AlphaFoldDB" id="A0A2S3HC45"/>
<evidence type="ECO:0000313" key="2">
    <source>
        <dbReference type="EMBL" id="PAN19574.1"/>
    </source>
</evidence>
<reference evidence="2" key="1">
    <citation type="submission" date="2018-04" db="EMBL/GenBank/DDBJ databases">
        <title>WGS assembly of Panicum hallii.</title>
        <authorList>
            <person name="Lovell J."/>
            <person name="Jenkins J."/>
            <person name="Lowry D."/>
            <person name="Mamidi S."/>
            <person name="Sreedasyam A."/>
            <person name="Weng X."/>
            <person name="Barry K."/>
            <person name="Bonette J."/>
            <person name="Campitelli B."/>
            <person name="Daum C."/>
            <person name="Gordon S."/>
            <person name="Gould B."/>
            <person name="Lipzen A."/>
            <person name="Macqueen A."/>
            <person name="Palacio-Mejia J."/>
            <person name="Plott C."/>
            <person name="Shakirov E."/>
            <person name="Shu S."/>
            <person name="Yoshinaga Y."/>
            <person name="Zane M."/>
            <person name="Rokhsar D."/>
            <person name="Grimwood J."/>
            <person name="Schmutz J."/>
            <person name="Juenger T."/>
        </authorList>
    </citation>
    <scope>NUCLEOTIDE SEQUENCE [LARGE SCALE GENOMIC DNA]</scope>
    <source>
        <strain evidence="2">FIL2</strain>
    </source>
</reference>
<name>A0A2S3HC45_9POAL</name>
<accession>A0A2S3HC45</accession>
<dbReference type="Gramene" id="PAN19574">
    <property type="protein sequence ID" value="PAN19574"/>
    <property type="gene ID" value="PAHAL_3G283900"/>
</dbReference>
<proteinExistence type="predicted"/>
<dbReference type="Proteomes" id="UP000243499">
    <property type="component" value="Chromosome 3"/>
</dbReference>